<dbReference type="CDD" id="cd20294">
    <property type="entry name" value="cupin_KduI_N"/>
    <property type="match status" value="1"/>
</dbReference>
<dbReference type="GO" id="GO:0008697">
    <property type="term" value="F:4-deoxy-L-threo-5-hexosulose-uronate ketol-isomerase activity"/>
    <property type="evidence" value="ECO:0007669"/>
    <property type="project" value="UniProtKB-EC"/>
</dbReference>
<dbReference type="InterPro" id="IPR027449">
    <property type="entry name" value="KduI_N"/>
</dbReference>
<feature type="binding site" evidence="6">
    <location>
        <position position="242"/>
    </location>
    <ligand>
        <name>Zn(2+)</name>
        <dbReference type="ChEBI" id="CHEBI:29105"/>
    </ligand>
</feature>
<comment type="cofactor">
    <cofactor evidence="6">
        <name>Zn(2+)</name>
        <dbReference type="ChEBI" id="CHEBI:29105"/>
    </cofactor>
    <text evidence="6">Binds 1 zinc ion per subunit.</text>
</comment>
<dbReference type="Gene3D" id="2.60.120.10">
    <property type="entry name" value="Jelly Rolls"/>
    <property type="match status" value="1"/>
</dbReference>
<dbReference type="InterPro" id="IPR021120">
    <property type="entry name" value="KduI/IolB_isomerase"/>
</dbReference>
<dbReference type="HAMAP" id="MF_00687">
    <property type="entry name" value="KduI"/>
    <property type="match status" value="1"/>
</dbReference>
<keyword evidence="5 6" id="KW-0413">Isomerase</keyword>
<comment type="caution">
    <text evidence="7">The sequence shown here is derived from an EMBL/GenBank/DDBJ whole genome shotgun (WGS) entry which is preliminary data.</text>
</comment>
<keyword evidence="4 6" id="KW-0862">Zinc</keyword>
<evidence type="ECO:0000256" key="4">
    <source>
        <dbReference type="ARBA" id="ARBA00022833"/>
    </source>
</evidence>
<proteinExistence type="inferred from homology"/>
<evidence type="ECO:0000313" key="8">
    <source>
        <dbReference type="Proteomes" id="UP001241072"/>
    </source>
</evidence>
<name>A0ABT9BQF5_9MICO</name>
<dbReference type="InterPro" id="IPR007045">
    <property type="entry name" value="KduI"/>
</dbReference>
<reference evidence="7 8" key="1">
    <citation type="submission" date="2023-07" db="EMBL/GenBank/DDBJ databases">
        <title>Protaetiibacter sp. nov WY-16 isolated from soil.</title>
        <authorList>
            <person name="Liu B."/>
            <person name="Wan Y."/>
        </authorList>
    </citation>
    <scope>NUCLEOTIDE SEQUENCE [LARGE SCALE GENOMIC DNA]</scope>
    <source>
        <strain evidence="7 8">WY-16</strain>
    </source>
</reference>
<gene>
    <name evidence="6 7" type="primary">kduI</name>
    <name evidence="7" type="ORF">Q5716_10570</name>
</gene>
<evidence type="ECO:0000256" key="1">
    <source>
        <dbReference type="ARBA" id="ARBA00000552"/>
    </source>
</evidence>
<protein>
    <recommendedName>
        <fullName evidence="6">4-deoxy-L-threo-5-hexosulose-uronate ketol-isomerase</fullName>
        <ecNumber evidence="6">5.3.1.17</ecNumber>
    </recommendedName>
    <alternativeName>
        <fullName evidence="6">5-keto-4-deoxyuronate isomerase</fullName>
    </alternativeName>
    <alternativeName>
        <fullName evidence="6">DKI isomerase</fullName>
    </alternativeName>
</protein>
<evidence type="ECO:0000313" key="7">
    <source>
        <dbReference type="EMBL" id="MDO7882667.1"/>
    </source>
</evidence>
<dbReference type="SUPFAM" id="SSF51182">
    <property type="entry name" value="RmlC-like cupins"/>
    <property type="match status" value="1"/>
</dbReference>
<sequence>MQIRHATHPDDLALLDSAELKDRFLLGDLFVPGEASLVYSHHDRMILGGAVPLEGAPITLEAPDDLRAEYFLERRELAAVAVGAGGAITVDGTRFELANKDVLYVGRGAREVVFEATGPDSAFFLASATSHTSFPTTLVPLAEALTSETGDKATANERTVYKHLHDEGVRTSQLVLGITALKPGSVWNSMPPHTHDRRTEVYLYMDLPEEHRVQHFMGEPSDLRPLAMKNRDGVISPSWSVHFGAGSTNYSFVWVMAGENQSFADMDQLAVTQLG</sequence>
<dbReference type="Proteomes" id="UP001241072">
    <property type="component" value="Unassembled WGS sequence"/>
</dbReference>
<evidence type="ECO:0000256" key="5">
    <source>
        <dbReference type="ARBA" id="ARBA00023235"/>
    </source>
</evidence>
<evidence type="ECO:0000256" key="2">
    <source>
        <dbReference type="ARBA" id="ARBA00008086"/>
    </source>
</evidence>
<dbReference type="Gene3D" id="2.60.120.520">
    <property type="entry name" value="pectin degrading enzyme 5-keto 4- deoxyuronate isomerase, domain 1"/>
    <property type="match status" value="1"/>
</dbReference>
<dbReference type="NCBIfam" id="NF002091">
    <property type="entry name" value="PRK00924.1"/>
    <property type="match status" value="1"/>
</dbReference>
<dbReference type="EMBL" id="JAUQUB010000002">
    <property type="protein sequence ID" value="MDO7882667.1"/>
    <property type="molecule type" value="Genomic_DNA"/>
</dbReference>
<comment type="function">
    <text evidence="6">Catalyzes the isomerization of 5-dehydro-4-deoxy-D-glucuronate to 3-deoxy-D-glycero-2,5-hexodiulosonate.</text>
</comment>
<feature type="binding site" evidence="6">
    <location>
        <position position="193"/>
    </location>
    <ligand>
        <name>Zn(2+)</name>
        <dbReference type="ChEBI" id="CHEBI:29105"/>
    </ligand>
</feature>
<dbReference type="CDD" id="cd20491">
    <property type="entry name" value="cupin_KduI_C"/>
    <property type="match status" value="1"/>
</dbReference>
<comment type="similarity">
    <text evidence="2 6">Belongs to the KduI family.</text>
</comment>
<feature type="binding site" evidence="6">
    <location>
        <position position="200"/>
    </location>
    <ligand>
        <name>Zn(2+)</name>
        <dbReference type="ChEBI" id="CHEBI:29105"/>
    </ligand>
</feature>
<dbReference type="InterPro" id="IPR014710">
    <property type="entry name" value="RmlC-like_jellyroll"/>
</dbReference>
<keyword evidence="3 6" id="KW-0479">Metal-binding</keyword>
<feature type="binding site" evidence="6">
    <location>
        <position position="195"/>
    </location>
    <ligand>
        <name>Zn(2+)</name>
        <dbReference type="ChEBI" id="CHEBI:29105"/>
    </ligand>
</feature>
<evidence type="ECO:0000256" key="6">
    <source>
        <dbReference type="HAMAP-Rule" id="MF_00687"/>
    </source>
</evidence>
<dbReference type="InterPro" id="IPR011051">
    <property type="entry name" value="RmlC_Cupin_sf"/>
</dbReference>
<comment type="catalytic activity">
    <reaction evidence="1 6">
        <text>5-dehydro-4-deoxy-D-glucuronate = 3-deoxy-D-glycero-2,5-hexodiulosonate</text>
        <dbReference type="Rhea" id="RHEA:23896"/>
        <dbReference type="ChEBI" id="CHEBI:17117"/>
        <dbReference type="ChEBI" id="CHEBI:29071"/>
        <dbReference type="EC" id="5.3.1.17"/>
    </reaction>
</comment>
<accession>A0ABT9BQF5</accession>
<evidence type="ECO:0000256" key="3">
    <source>
        <dbReference type="ARBA" id="ARBA00022723"/>
    </source>
</evidence>
<keyword evidence="8" id="KW-1185">Reference proteome</keyword>
<comment type="pathway">
    <text evidence="6">Glycan metabolism; pectin degradation; 2-dehydro-3-deoxy-D-gluconate from pectin: step 4/5.</text>
</comment>
<dbReference type="PANTHER" id="PTHR38461">
    <property type="entry name" value="4-DEOXY-L-THREO-5-HEXOSULOSE-URONATE KETOL-ISOMERASE"/>
    <property type="match status" value="1"/>
</dbReference>
<dbReference type="EC" id="5.3.1.17" evidence="6"/>
<organism evidence="7 8">
    <name type="scientific">Antiquaquibacter soli</name>
    <dbReference type="NCBI Taxonomy" id="3064523"/>
    <lineage>
        <taxon>Bacteria</taxon>
        <taxon>Bacillati</taxon>
        <taxon>Actinomycetota</taxon>
        <taxon>Actinomycetes</taxon>
        <taxon>Micrococcales</taxon>
        <taxon>Microbacteriaceae</taxon>
        <taxon>Antiquaquibacter</taxon>
    </lineage>
</organism>
<dbReference type="RefSeq" id="WP_305003100.1">
    <property type="nucleotide sequence ID" value="NZ_JAUQUB010000002.1"/>
</dbReference>
<dbReference type="PANTHER" id="PTHR38461:SF1">
    <property type="entry name" value="4-DEOXY-L-THREO-5-HEXOSULOSE-URONATE KETOL-ISOMERASE"/>
    <property type="match status" value="1"/>
</dbReference>
<dbReference type="Pfam" id="PF04962">
    <property type="entry name" value="KduI"/>
    <property type="match status" value="1"/>
</dbReference>